<reference evidence="6" key="1">
    <citation type="submission" date="2025-08" db="UniProtKB">
        <authorList>
            <consortium name="RefSeq"/>
        </authorList>
    </citation>
    <scope>IDENTIFICATION</scope>
    <source>
        <tissue evidence="6">Leaves</tissue>
    </source>
</reference>
<proteinExistence type="inferred from homology"/>
<accession>A0ABM4X0M5</accession>
<gene>
    <name evidence="6" type="primary">LOC113729688</name>
</gene>
<organism evidence="5 6">
    <name type="scientific">Coffea arabica</name>
    <name type="common">Arabian coffee</name>
    <dbReference type="NCBI Taxonomy" id="13443"/>
    <lineage>
        <taxon>Eukaryota</taxon>
        <taxon>Viridiplantae</taxon>
        <taxon>Streptophyta</taxon>
        <taxon>Embryophyta</taxon>
        <taxon>Tracheophyta</taxon>
        <taxon>Spermatophyta</taxon>
        <taxon>Magnoliopsida</taxon>
        <taxon>eudicotyledons</taxon>
        <taxon>Gunneridae</taxon>
        <taxon>Pentapetalae</taxon>
        <taxon>asterids</taxon>
        <taxon>lamiids</taxon>
        <taxon>Gentianales</taxon>
        <taxon>Rubiaceae</taxon>
        <taxon>Ixoroideae</taxon>
        <taxon>Gardenieae complex</taxon>
        <taxon>Bertiereae - Coffeeae clade</taxon>
        <taxon>Coffeeae</taxon>
        <taxon>Coffea</taxon>
    </lineage>
</organism>
<evidence type="ECO:0000256" key="2">
    <source>
        <dbReference type="ARBA" id="ARBA00022517"/>
    </source>
</evidence>
<dbReference type="Gene3D" id="3.40.1280.10">
    <property type="match status" value="1"/>
</dbReference>
<dbReference type="InterPro" id="IPR029026">
    <property type="entry name" value="tRNA_m1G_MTases_N"/>
</dbReference>
<comment type="similarity">
    <text evidence="1">Belongs to the class IV-like SAM-binding methyltransferase superfamily. RNA methyltransferase NEP1 family.</text>
</comment>
<evidence type="ECO:0000256" key="4">
    <source>
        <dbReference type="ARBA" id="ARBA00022884"/>
    </source>
</evidence>
<dbReference type="Pfam" id="PF03587">
    <property type="entry name" value="EMG1"/>
    <property type="match status" value="1"/>
</dbReference>
<dbReference type="SUPFAM" id="SSF75217">
    <property type="entry name" value="alpha/beta knot"/>
    <property type="match status" value="1"/>
</dbReference>
<dbReference type="InterPro" id="IPR005304">
    <property type="entry name" value="Rbsml_bgen_MeTrfase_EMG1/NEP1"/>
</dbReference>
<dbReference type="InterPro" id="IPR029028">
    <property type="entry name" value="Alpha/beta_knot_MTases"/>
</dbReference>
<keyword evidence="5" id="KW-1185">Reference proteome</keyword>
<evidence type="ECO:0000256" key="1">
    <source>
        <dbReference type="ARBA" id="ARBA00008115"/>
    </source>
</evidence>
<dbReference type="Proteomes" id="UP001652660">
    <property type="component" value="Chromosome 2e"/>
</dbReference>
<evidence type="ECO:0000313" key="6">
    <source>
        <dbReference type="RefSeq" id="XP_071937583.1"/>
    </source>
</evidence>
<keyword evidence="4" id="KW-0694">RNA-binding</keyword>
<protein>
    <submittedName>
        <fullName evidence="6">Uncharacterized protein isoform X3</fullName>
    </submittedName>
</protein>
<keyword evidence="3" id="KW-0699">rRNA-binding</keyword>
<dbReference type="GeneID" id="113729688"/>
<evidence type="ECO:0000256" key="3">
    <source>
        <dbReference type="ARBA" id="ARBA00022730"/>
    </source>
</evidence>
<dbReference type="RefSeq" id="XP_071937583.1">
    <property type="nucleotide sequence ID" value="XM_072081482.1"/>
</dbReference>
<dbReference type="PANTHER" id="PTHR12636">
    <property type="entry name" value="NEP1/MRA1"/>
    <property type="match status" value="1"/>
</dbReference>
<sequence length="92" mass="10351">MRLIENPLDKHLPLNSLKIGLSFSSSKAVNLRDYVTTISNDCTLVFIIDAMAHGKIDTEHTDDLISVSSLPLSARVCVRHVCCELERQWEIL</sequence>
<keyword evidence="2" id="KW-0690">Ribosome biogenesis</keyword>
<dbReference type="PANTHER" id="PTHR12636:SF12">
    <property type="entry name" value="RIBOSOMAL RNA SMALL SUBUNIT METHYLTRANSFERASE NEP1-LIKE"/>
    <property type="match status" value="1"/>
</dbReference>
<evidence type="ECO:0000313" key="5">
    <source>
        <dbReference type="Proteomes" id="UP001652660"/>
    </source>
</evidence>
<name>A0ABM4X0M5_COFAR</name>